<sequence>MSHDRIVTAAIIAVGALNTVLAAIALLSF</sequence>
<protein>
    <recommendedName>
        <fullName evidence="3">Cation transporter</fullName>
    </recommendedName>
</protein>
<organism evidence="1 2">
    <name type="scientific">Bradyrhizobium yuanmingense</name>
    <dbReference type="NCBI Taxonomy" id="108015"/>
    <lineage>
        <taxon>Bacteria</taxon>
        <taxon>Pseudomonadati</taxon>
        <taxon>Pseudomonadota</taxon>
        <taxon>Alphaproteobacteria</taxon>
        <taxon>Hyphomicrobiales</taxon>
        <taxon>Nitrobacteraceae</taxon>
        <taxon>Bradyrhizobium</taxon>
    </lineage>
</organism>
<reference evidence="1 2" key="1">
    <citation type="submission" date="2024-07" db="EMBL/GenBank/DDBJ databases">
        <title>Genomic Encyclopedia of Type Strains, Phase V (KMG-V): Genome sequencing to study the core and pangenomes of soil and plant-associated prokaryotes.</title>
        <authorList>
            <person name="Whitman W."/>
        </authorList>
    </citation>
    <scope>NUCLEOTIDE SEQUENCE [LARGE SCALE GENOMIC DNA]</scope>
    <source>
        <strain evidence="1 2">USDA 222</strain>
    </source>
</reference>
<dbReference type="EMBL" id="JBGBZN010000002">
    <property type="protein sequence ID" value="MEY9473006.1"/>
    <property type="molecule type" value="Genomic_DNA"/>
</dbReference>
<accession>A0ABV4GMT8</accession>
<gene>
    <name evidence="1" type="ORF">ABH992_005405</name>
</gene>
<proteinExistence type="predicted"/>
<evidence type="ECO:0008006" key="3">
    <source>
        <dbReference type="Google" id="ProtNLM"/>
    </source>
</evidence>
<keyword evidence="2" id="KW-1185">Reference proteome</keyword>
<comment type="caution">
    <text evidence="1">The sequence shown here is derived from an EMBL/GenBank/DDBJ whole genome shotgun (WGS) entry which is preliminary data.</text>
</comment>
<evidence type="ECO:0000313" key="2">
    <source>
        <dbReference type="Proteomes" id="UP001565474"/>
    </source>
</evidence>
<dbReference type="Proteomes" id="UP001565474">
    <property type="component" value="Unassembled WGS sequence"/>
</dbReference>
<evidence type="ECO:0000313" key="1">
    <source>
        <dbReference type="EMBL" id="MEY9473006.1"/>
    </source>
</evidence>
<name>A0ABV4GMT8_9BRAD</name>